<evidence type="ECO:0000256" key="1">
    <source>
        <dbReference type="SAM" id="Phobius"/>
    </source>
</evidence>
<feature type="transmembrane region" description="Helical" evidence="1">
    <location>
        <begin position="134"/>
        <end position="157"/>
    </location>
</feature>
<reference evidence="3 4" key="1">
    <citation type="journal article" date="2019" name="Nat. Ecol. Evol.">
        <title>Megaphylogeny resolves global patterns of mushroom evolution.</title>
        <authorList>
            <person name="Varga T."/>
            <person name="Krizsan K."/>
            <person name="Foldi C."/>
            <person name="Dima B."/>
            <person name="Sanchez-Garcia M."/>
            <person name="Sanchez-Ramirez S."/>
            <person name="Szollosi G.J."/>
            <person name="Szarkandi J.G."/>
            <person name="Papp V."/>
            <person name="Albert L."/>
            <person name="Andreopoulos W."/>
            <person name="Angelini C."/>
            <person name="Antonin V."/>
            <person name="Barry K.W."/>
            <person name="Bougher N.L."/>
            <person name="Buchanan P."/>
            <person name="Buyck B."/>
            <person name="Bense V."/>
            <person name="Catcheside P."/>
            <person name="Chovatia M."/>
            <person name="Cooper J."/>
            <person name="Damon W."/>
            <person name="Desjardin D."/>
            <person name="Finy P."/>
            <person name="Geml J."/>
            <person name="Haridas S."/>
            <person name="Hughes K."/>
            <person name="Justo A."/>
            <person name="Karasinski D."/>
            <person name="Kautmanova I."/>
            <person name="Kiss B."/>
            <person name="Kocsube S."/>
            <person name="Kotiranta H."/>
            <person name="LaButti K.M."/>
            <person name="Lechner B.E."/>
            <person name="Liimatainen K."/>
            <person name="Lipzen A."/>
            <person name="Lukacs Z."/>
            <person name="Mihaltcheva S."/>
            <person name="Morgado L.N."/>
            <person name="Niskanen T."/>
            <person name="Noordeloos M.E."/>
            <person name="Ohm R.A."/>
            <person name="Ortiz-Santana B."/>
            <person name="Ovrebo C."/>
            <person name="Racz N."/>
            <person name="Riley R."/>
            <person name="Savchenko A."/>
            <person name="Shiryaev A."/>
            <person name="Soop K."/>
            <person name="Spirin V."/>
            <person name="Szebenyi C."/>
            <person name="Tomsovsky M."/>
            <person name="Tulloss R.E."/>
            <person name="Uehling J."/>
            <person name="Grigoriev I.V."/>
            <person name="Vagvolgyi C."/>
            <person name="Papp T."/>
            <person name="Martin F.M."/>
            <person name="Miettinen O."/>
            <person name="Hibbett D.S."/>
            <person name="Nagy L.G."/>
        </authorList>
    </citation>
    <scope>NUCLEOTIDE SEQUENCE [LARGE SCALE GENOMIC DNA]</scope>
    <source>
        <strain evidence="3 4">CBS 309.79</strain>
    </source>
</reference>
<proteinExistence type="predicted"/>
<name>A0A5C3QUY8_9AGAR</name>
<organism evidence="3 4">
    <name type="scientific">Pterulicium gracile</name>
    <dbReference type="NCBI Taxonomy" id="1884261"/>
    <lineage>
        <taxon>Eukaryota</taxon>
        <taxon>Fungi</taxon>
        <taxon>Dikarya</taxon>
        <taxon>Basidiomycota</taxon>
        <taxon>Agaricomycotina</taxon>
        <taxon>Agaricomycetes</taxon>
        <taxon>Agaricomycetidae</taxon>
        <taxon>Agaricales</taxon>
        <taxon>Pleurotineae</taxon>
        <taxon>Pterulaceae</taxon>
        <taxon>Pterulicium</taxon>
    </lineage>
</organism>
<dbReference type="Proteomes" id="UP000305067">
    <property type="component" value="Unassembled WGS sequence"/>
</dbReference>
<dbReference type="Pfam" id="PF20153">
    <property type="entry name" value="DUF6535"/>
    <property type="match status" value="1"/>
</dbReference>
<feature type="transmembrane region" description="Helical" evidence="1">
    <location>
        <begin position="106"/>
        <end position="128"/>
    </location>
</feature>
<keyword evidence="1" id="KW-1133">Transmembrane helix</keyword>
<sequence length="158" mass="17420">MGARNSYTIKRAALRRAVTSSIQANQVHFTPSTDFWTDRMWIGSSVLCIIAAFYAVIMKYRLPDLYSGTSTSESTSKGQAERIRTLNLQITALYEQKHHSALLLTLLRIALILQLTGLLVLFLCLGIVTSIVLTALWTVGALVVVYAISASVMLPVFP</sequence>
<dbReference type="InterPro" id="IPR045338">
    <property type="entry name" value="DUF6535"/>
</dbReference>
<evidence type="ECO:0000313" key="4">
    <source>
        <dbReference type="Proteomes" id="UP000305067"/>
    </source>
</evidence>
<dbReference type="AlphaFoldDB" id="A0A5C3QUY8"/>
<accession>A0A5C3QUY8</accession>
<keyword evidence="1" id="KW-0812">Transmembrane</keyword>
<gene>
    <name evidence="3" type="ORF">BDV98DRAFT_566751</name>
</gene>
<keyword evidence="4" id="KW-1185">Reference proteome</keyword>
<dbReference type="EMBL" id="ML178823">
    <property type="protein sequence ID" value="TFL02134.1"/>
    <property type="molecule type" value="Genomic_DNA"/>
</dbReference>
<evidence type="ECO:0000313" key="3">
    <source>
        <dbReference type="EMBL" id="TFL02134.1"/>
    </source>
</evidence>
<keyword evidence="1" id="KW-0472">Membrane</keyword>
<feature type="domain" description="DUF6535" evidence="2">
    <location>
        <begin position="21"/>
        <end position="122"/>
    </location>
</feature>
<evidence type="ECO:0000259" key="2">
    <source>
        <dbReference type="Pfam" id="PF20153"/>
    </source>
</evidence>
<feature type="transmembrane region" description="Helical" evidence="1">
    <location>
        <begin position="40"/>
        <end position="57"/>
    </location>
</feature>
<protein>
    <recommendedName>
        <fullName evidence="2">DUF6535 domain-containing protein</fullName>
    </recommendedName>
</protein>